<dbReference type="RefSeq" id="WP_113983979.1">
    <property type="nucleotide sequence ID" value="NZ_QMEY01000015.1"/>
</dbReference>
<protein>
    <recommendedName>
        <fullName evidence="1">DUF4097 domain-containing protein</fullName>
    </recommendedName>
</protein>
<dbReference type="PANTHER" id="PTHR34094">
    <property type="match status" value="1"/>
</dbReference>
<sequence>MPAFDTPEPISATISIGTGSVRINAGDRGDTLVEVRPSDAFNDADVRAAEQAKVEFSQGHLLVKAARGRTISLFGWGGSVEVTIDLPAGSRVEADAAADIHVQGRLADSTFRTGSGDIWLDRTGRLRADSANGDITVSATQGATDITAANGAIRVGKIDGTAVVKSANGGITVGEVTGDSRLSTAYGDISVGLALASVDARTSTGGIRVGEAVRGSITLETGYGDLEVGIRAGSAAWLDVSAPYGGVRTSLSAADGPLPSEETVEVRAGTSYGEIFIHRA</sequence>
<evidence type="ECO:0000313" key="2">
    <source>
        <dbReference type="EMBL" id="RBQ16701.1"/>
    </source>
</evidence>
<dbReference type="EMBL" id="QMEY01000015">
    <property type="protein sequence ID" value="RBQ16701.1"/>
    <property type="molecule type" value="Genomic_DNA"/>
</dbReference>
<dbReference type="Proteomes" id="UP000253303">
    <property type="component" value="Unassembled WGS sequence"/>
</dbReference>
<gene>
    <name evidence="2" type="ORF">DP939_28900</name>
</gene>
<dbReference type="AlphaFoldDB" id="A0A366LRZ9"/>
<dbReference type="OrthoDB" id="3252095at2"/>
<evidence type="ECO:0000259" key="1">
    <source>
        <dbReference type="Pfam" id="PF13349"/>
    </source>
</evidence>
<dbReference type="PANTHER" id="PTHR34094:SF1">
    <property type="entry name" value="PROTEIN FAM185A"/>
    <property type="match status" value="1"/>
</dbReference>
<accession>A0A366LRZ9</accession>
<dbReference type="InterPro" id="IPR025164">
    <property type="entry name" value="Toastrack_DUF4097"/>
</dbReference>
<reference evidence="2 3" key="1">
    <citation type="submission" date="2018-06" db="EMBL/GenBank/DDBJ databases">
        <title>Sphaerisporangium craniellae sp. nov., isolated from a marine sponge in the South China Sea.</title>
        <authorList>
            <person name="Li L."/>
        </authorList>
    </citation>
    <scope>NUCLEOTIDE SEQUENCE [LARGE SCALE GENOMIC DNA]</scope>
    <source>
        <strain evidence="2 3">LHW63015</strain>
    </source>
</reference>
<comment type="caution">
    <text evidence="2">The sequence shown here is derived from an EMBL/GenBank/DDBJ whole genome shotgun (WGS) entry which is preliminary data.</text>
</comment>
<feature type="domain" description="DUF4097" evidence="1">
    <location>
        <begin position="20"/>
        <end position="251"/>
    </location>
</feature>
<organism evidence="2 3">
    <name type="scientific">Spongiactinospora rosea</name>
    <dbReference type="NCBI Taxonomy" id="2248750"/>
    <lineage>
        <taxon>Bacteria</taxon>
        <taxon>Bacillati</taxon>
        <taxon>Actinomycetota</taxon>
        <taxon>Actinomycetes</taxon>
        <taxon>Streptosporangiales</taxon>
        <taxon>Streptosporangiaceae</taxon>
        <taxon>Spongiactinospora</taxon>
    </lineage>
</organism>
<proteinExistence type="predicted"/>
<keyword evidence="3" id="KW-1185">Reference proteome</keyword>
<name>A0A366LRZ9_9ACTN</name>
<dbReference type="Gene3D" id="2.160.20.120">
    <property type="match status" value="1"/>
</dbReference>
<dbReference type="Pfam" id="PF13349">
    <property type="entry name" value="DUF4097"/>
    <property type="match status" value="1"/>
</dbReference>
<evidence type="ECO:0000313" key="3">
    <source>
        <dbReference type="Proteomes" id="UP000253303"/>
    </source>
</evidence>